<dbReference type="PANTHER" id="PTHR43881:SF1">
    <property type="entry name" value="GAMMA-GLUTAMYLTRANSPEPTIDASE (AFU_ORTHOLOGUE AFUA_4G13580)"/>
    <property type="match status" value="1"/>
</dbReference>
<proteinExistence type="inferred from homology"/>
<keyword evidence="4" id="KW-1185">Reference proteome</keyword>
<dbReference type="InterPro" id="IPR002777">
    <property type="entry name" value="PFD_beta-like"/>
</dbReference>
<comment type="similarity">
    <text evidence="1">Belongs to the prefoldin subunit beta family.</text>
</comment>
<dbReference type="Gene3D" id="3.60.20.40">
    <property type="match status" value="1"/>
</dbReference>
<dbReference type="InterPro" id="IPR043137">
    <property type="entry name" value="GGT_ssub_C"/>
</dbReference>
<dbReference type="GO" id="GO:0016272">
    <property type="term" value="C:prefoldin complex"/>
    <property type="evidence" value="ECO:0007669"/>
    <property type="project" value="InterPro"/>
</dbReference>
<dbReference type="InterPro" id="IPR052896">
    <property type="entry name" value="GGT-like_enzyme"/>
</dbReference>
<dbReference type="Proteomes" id="UP001162031">
    <property type="component" value="Unassembled WGS sequence"/>
</dbReference>
<evidence type="ECO:0008006" key="5">
    <source>
        <dbReference type="Google" id="ProtNLM"/>
    </source>
</evidence>
<dbReference type="SUPFAM" id="SSF46579">
    <property type="entry name" value="Prefoldin"/>
    <property type="match status" value="1"/>
</dbReference>
<feature type="coiled-coil region" evidence="2">
    <location>
        <begin position="574"/>
        <end position="608"/>
    </location>
</feature>
<organism evidence="3 4">
    <name type="scientific">Hyaloperonospora brassicae</name>
    <name type="common">Brassica downy mildew</name>
    <name type="synonym">Peronospora brassicae</name>
    <dbReference type="NCBI Taxonomy" id="162125"/>
    <lineage>
        <taxon>Eukaryota</taxon>
        <taxon>Sar</taxon>
        <taxon>Stramenopiles</taxon>
        <taxon>Oomycota</taxon>
        <taxon>Peronosporomycetes</taxon>
        <taxon>Peronosporales</taxon>
        <taxon>Peronosporaceae</taxon>
        <taxon>Hyaloperonospora</taxon>
    </lineage>
</organism>
<evidence type="ECO:0000313" key="4">
    <source>
        <dbReference type="Proteomes" id="UP001162031"/>
    </source>
</evidence>
<dbReference type="Pfam" id="PF01920">
    <property type="entry name" value="Prefoldin_2"/>
    <property type="match status" value="1"/>
</dbReference>
<dbReference type="PRINTS" id="PR01210">
    <property type="entry name" value="GGTRANSPTASE"/>
</dbReference>
<dbReference type="InterPro" id="IPR043138">
    <property type="entry name" value="GGT_lsub"/>
</dbReference>
<dbReference type="InterPro" id="IPR029055">
    <property type="entry name" value="Ntn_hydrolases_N"/>
</dbReference>
<dbReference type="PANTHER" id="PTHR43881">
    <property type="entry name" value="GAMMA-GLUTAMYLTRANSPEPTIDASE (AFU_ORTHOLOGUE AFUA_4G13580)"/>
    <property type="match status" value="1"/>
</dbReference>
<comment type="caution">
    <text evidence="3">The sequence shown here is derived from an EMBL/GenBank/DDBJ whole genome shotgun (WGS) entry which is preliminary data.</text>
</comment>
<evidence type="ECO:0000313" key="3">
    <source>
        <dbReference type="EMBL" id="CAI5735964.1"/>
    </source>
</evidence>
<dbReference type="SUPFAM" id="SSF56235">
    <property type="entry name" value="N-terminal nucleophile aminohydrolases (Ntn hydrolases)"/>
    <property type="match status" value="1"/>
</dbReference>
<dbReference type="EMBL" id="CANTFL010001296">
    <property type="protein sequence ID" value="CAI5735964.1"/>
    <property type="molecule type" value="Genomic_DNA"/>
</dbReference>
<sequence length="622" mass="66628">MVSIGSRSPVYGRHGMVSCSQPLASEIGLRLLKQKGNAVDAAIAIAAALTVTEPSSTGIGGDCFLLFFHAPANRVHGLNGSGRSPAALTAEQVIADVGPHVKAIPSSHGHAVTVPGAVAGWVDALAAWGTLRLKDVLSPAIELARQGFPVSPLTAVSWQQSKDRLLQGGPYATELLNACNDAPKAGEVFVNEPLATCLTEVAEHGKKAVYHNGRIARVIVDSVQARGRVLTIADPERHTSTFVTPLATRFHDVHVHEAPPNGQGIAALLALNILPQLMKADSNTLLMLPPLGSAEEVHLQIEALRFAFADAKWYVSDVEHNALLPVEALLSAAYAQERAALIDRSKAAVNVTHGRPAGSCDTVSFQVVDGQGNAVSMVNSNYDAFGAGLVPEHCGVALQKRGCSFELYGGKVGHPDALAPKKRPYQTIMPGLPTFGETGALLSSFSVMGGFMQPQGHVQVLTGLRSPMSITSHIRLGHGEDPHWTSEEKKSSDALMLAQQQETEADVRKEDQLRINEFGRNNAQLHDVRDQKKALQETLNTLDDASADVMMGEGDAVHLLIGESFVETSEDAAQEYIEKRVEEAKAELEKLEAVESKLEARQTELKKLLYSRFGQSINLEDS</sequence>
<reference evidence="3" key="1">
    <citation type="submission" date="2022-12" db="EMBL/GenBank/DDBJ databases">
        <authorList>
            <person name="Webb A."/>
        </authorList>
    </citation>
    <scope>NUCLEOTIDE SEQUENCE</scope>
    <source>
        <strain evidence="3">Hp1</strain>
    </source>
</reference>
<dbReference type="CDD" id="cd23165">
    <property type="entry name" value="Prefoldin_4"/>
    <property type="match status" value="1"/>
</dbReference>
<dbReference type="AlphaFoldDB" id="A0AAV0UKE6"/>
<name>A0AAV0UKE6_HYABA</name>
<dbReference type="Pfam" id="PF01019">
    <property type="entry name" value="G_glu_transpept"/>
    <property type="match status" value="1"/>
</dbReference>
<evidence type="ECO:0000256" key="2">
    <source>
        <dbReference type="SAM" id="Coils"/>
    </source>
</evidence>
<keyword evidence="2" id="KW-0175">Coiled coil</keyword>
<dbReference type="Gene3D" id="1.10.246.130">
    <property type="match status" value="1"/>
</dbReference>
<protein>
    <recommendedName>
        <fullName evidence="5">Prefoldin subunit 4</fullName>
    </recommendedName>
</protein>
<evidence type="ECO:0000256" key="1">
    <source>
        <dbReference type="ARBA" id="ARBA00008045"/>
    </source>
</evidence>
<gene>
    <name evidence="3" type="ORF">HBR001_LOCUS6659</name>
</gene>
<dbReference type="GO" id="GO:0051082">
    <property type="term" value="F:unfolded protein binding"/>
    <property type="evidence" value="ECO:0007669"/>
    <property type="project" value="InterPro"/>
</dbReference>
<dbReference type="GO" id="GO:0006457">
    <property type="term" value="P:protein folding"/>
    <property type="evidence" value="ECO:0007669"/>
    <property type="project" value="InterPro"/>
</dbReference>
<accession>A0AAV0UKE6</accession>